<reference evidence="3" key="1">
    <citation type="journal article" date="2023" name="Mol. Phylogenet. Evol.">
        <title>Genome-scale phylogeny and comparative genomics of the fungal order Sordariales.</title>
        <authorList>
            <person name="Hensen N."/>
            <person name="Bonometti L."/>
            <person name="Westerberg I."/>
            <person name="Brannstrom I.O."/>
            <person name="Guillou S."/>
            <person name="Cros-Aarteil S."/>
            <person name="Calhoun S."/>
            <person name="Haridas S."/>
            <person name="Kuo A."/>
            <person name="Mondo S."/>
            <person name="Pangilinan J."/>
            <person name="Riley R."/>
            <person name="LaButti K."/>
            <person name="Andreopoulos B."/>
            <person name="Lipzen A."/>
            <person name="Chen C."/>
            <person name="Yan M."/>
            <person name="Daum C."/>
            <person name="Ng V."/>
            <person name="Clum A."/>
            <person name="Steindorff A."/>
            <person name="Ohm R.A."/>
            <person name="Martin F."/>
            <person name="Silar P."/>
            <person name="Natvig D.O."/>
            <person name="Lalanne C."/>
            <person name="Gautier V."/>
            <person name="Ament-Velasquez S.L."/>
            <person name="Kruys A."/>
            <person name="Hutchinson M.I."/>
            <person name="Powell A.J."/>
            <person name="Barry K."/>
            <person name="Miller A.N."/>
            <person name="Grigoriev I.V."/>
            <person name="Debuchy R."/>
            <person name="Gladieux P."/>
            <person name="Hiltunen Thoren M."/>
            <person name="Johannesson H."/>
        </authorList>
    </citation>
    <scope>NUCLEOTIDE SEQUENCE</scope>
    <source>
        <strain evidence="3">CBS 118394</strain>
    </source>
</reference>
<feature type="domain" description="Dynamin N-terminal" evidence="2">
    <location>
        <begin position="68"/>
        <end position="238"/>
    </location>
</feature>
<protein>
    <recommendedName>
        <fullName evidence="2">Dynamin N-terminal domain-containing protein</fullName>
    </recommendedName>
</protein>
<evidence type="ECO:0000313" key="4">
    <source>
        <dbReference type="Proteomes" id="UP001283341"/>
    </source>
</evidence>
<accession>A0AAE0IS22</accession>
<evidence type="ECO:0000256" key="1">
    <source>
        <dbReference type="SAM" id="MobiDB-lite"/>
    </source>
</evidence>
<evidence type="ECO:0000313" key="3">
    <source>
        <dbReference type="EMBL" id="KAK3329985.1"/>
    </source>
</evidence>
<comment type="caution">
    <text evidence="3">The sequence shown here is derived from an EMBL/GenBank/DDBJ whole genome shotgun (WGS) entry which is preliminary data.</text>
</comment>
<reference evidence="3" key="2">
    <citation type="submission" date="2023-06" db="EMBL/GenBank/DDBJ databases">
        <authorList>
            <consortium name="Lawrence Berkeley National Laboratory"/>
            <person name="Haridas S."/>
            <person name="Hensen N."/>
            <person name="Bonometti L."/>
            <person name="Westerberg I."/>
            <person name="Brannstrom I.O."/>
            <person name="Guillou S."/>
            <person name="Cros-Aarteil S."/>
            <person name="Calhoun S."/>
            <person name="Kuo A."/>
            <person name="Mondo S."/>
            <person name="Pangilinan J."/>
            <person name="Riley R."/>
            <person name="Labutti K."/>
            <person name="Andreopoulos B."/>
            <person name="Lipzen A."/>
            <person name="Chen C."/>
            <person name="Yanf M."/>
            <person name="Daum C."/>
            <person name="Ng V."/>
            <person name="Clum A."/>
            <person name="Steindorff A."/>
            <person name="Ohm R."/>
            <person name="Martin F."/>
            <person name="Silar P."/>
            <person name="Natvig D."/>
            <person name="Lalanne C."/>
            <person name="Gautier V."/>
            <person name="Ament-Velasquez S.L."/>
            <person name="Kruys A."/>
            <person name="Hutchinson M.I."/>
            <person name="Powell A.J."/>
            <person name="Barry K."/>
            <person name="Miller A.N."/>
            <person name="Grigoriev I.V."/>
            <person name="Debuchy R."/>
            <person name="Gladieux P."/>
            <person name="Thoren M.H."/>
            <person name="Johannesson H."/>
        </authorList>
    </citation>
    <scope>NUCLEOTIDE SEQUENCE</scope>
    <source>
        <strain evidence="3">CBS 118394</strain>
    </source>
</reference>
<dbReference type="Gene3D" id="3.40.50.300">
    <property type="entry name" value="P-loop containing nucleotide triphosphate hydrolases"/>
    <property type="match status" value="1"/>
</dbReference>
<gene>
    <name evidence="3" type="ORF">B0H66DRAFT_42662</name>
</gene>
<sequence>MPSHYSDDYSDEVPRYTANLAYRDSRPVRHEYEDYSAENRPDAGDENDTKYGHPKTRRYLNPDTPISVLVIGPSQNGKTTFINRLISMAANENVEMGREGDKNGKCTVAVTEYDLEVPTSDYTLVDKGTRQDFEVPDIAMDEEKLLNGNRWKKMTSQKYHVRLRNPDAPYLRLHLIDTPGLDDSEGKDYENMEDVLGTLNRLSQADEAWKRQLNAIVLVYNANNAFCSSFQSIIRHYHQCMPNLFGTMAVVNTHFDLVNLSQKRAHLIREKLLNTNTGDSARRRILKGRADDFKKLHGQGLSPTHFFIDNRPTSRSAYAELLSRNTISDILMYLRSSMHNPMPIKQMRLVKSREMQTVDAKLQRGLEVAISRWEETLNESRDNASEREAFRSEVQQHKESLANAIARCKTDLDCWDNDTRFTINSYMTADNPSAAGLFFKGTIFRQSIAGTLPITEADYEEFWVATEDGPTGSWGSYNFTANPRKWVGTYTGKPGKAPNLLAKSWTTNRVKYKDQITRVRRELRGFEATLDQKEVTWKLRFDKLATGQTGAPKTETDRKLEELVSRIETSKHLVEILSQKSPPMDTGFNVAARKRYAKLPTQIRVEDLYDFVRAASLEIDLLKPLRQVGLEDYDL</sequence>
<dbReference type="Proteomes" id="UP001283341">
    <property type="component" value="Unassembled WGS sequence"/>
</dbReference>
<evidence type="ECO:0000259" key="2">
    <source>
        <dbReference type="Pfam" id="PF00350"/>
    </source>
</evidence>
<dbReference type="AlphaFoldDB" id="A0AAE0IS22"/>
<dbReference type="CDD" id="cd00882">
    <property type="entry name" value="Ras_like_GTPase"/>
    <property type="match status" value="1"/>
</dbReference>
<name>A0AAE0IS22_9PEZI</name>
<dbReference type="EMBL" id="JAUEDM010000001">
    <property type="protein sequence ID" value="KAK3329985.1"/>
    <property type="molecule type" value="Genomic_DNA"/>
</dbReference>
<dbReference type="InterPro" id="IPR027417">
    <property type="entry name" value="P-loop_NTPase"/>
</dbReference>
<keyword evidence="4" id="KW-1185">Reference proteome</keyword>
<feature type="region of interest" description="Disordered" evidence="1">
    <location>
        <begin position="1"/>
        <end position="57"/>
    </location>
</feature>
<proteinExistence type="predicted"/>
<dbReference type="InterPro" id="IPR045063">
    <property type="entry name" value="Dynamin_N"/>
</dbReference>
<dbReference type="SUPFAM" id="SSF52540">
    <property type="entry name" value="P-loop containing nucleoside triphosphate hydrolases"/>
    <property type="match status" value="1"/>
</dbReference>
<feature type="compositionally biased region" description="Basic and acidic residues" evidence="1">
    <location>
        <begin position="23"/>
        <end position="51"/>
    </location>
</feature>
<organism evidence="3 4">
    <name type="scientific">Apodospora peruviana</name>
    <dbReference type="NCBI Taxonomy" id="516989"/>
    <lineage>
        <taxon>Eukaryota</taxon>
        <taxon>Fungi</taxon>
        <taxon>Dikarya</taxon>
        <taxon>Ascomycota</taxon>
        <taxon>Pezizomycotina</taxon>
        <taxon>Sordariomycetes</taxon>
        <taxon>Sordariomycetidae</taxon>
        <taxon>Sordariales</taxon>
        <taxon>Lasiosphaeriaceae</taxon>
        <taxon>Apodospora</taxon>
    </lineage>
</organism>
<dbReference type="Pfam" id="PF00350">
    <property type="entry name" value="Dynamin_N"/>
    <property type="match status" value="1"/>
</dbReference>